<feature type="region of interest" description="Disordered" evidence="1">
    <location>
        <begin position="33"/>
        <end position="65"/>
    </location>
</feature>
<proteinExistence type="predicted"/>
<organism evidence="2 3">
    <name type="scientific">Amphimedon queenslandica</name>
    <name type="common">Sponge</name>
    <dbReference type="NCBI Taxonomy" id="400682"/>
    <lineage>
        <taxon>Eukaryota</taxon>
        <taxon>Metazoa</taxon>
        <taxon>Porifera</taxon>
        <taxon>Demospongiae</taxon>
        <taxon>Heteroscleromorpha</taxon>
        <taxon>Haplosclerida</taxon>
        <taxon>Niphatidae</taxon>
        <taxon>Amphimedon</taxon>
    </lineage>
</organism>
<dbReference type="Proteomes" id="UP000007879">
    <property type="component" value="Unassembled WGS sequence"/>
</dbReference>
<reference evidence="2" key="2">
    <citation type="submission" date="2024-06" db="UniProtKB">
        <authorList>
            <consortium name="EnsemblMetazoa"/>
        </authorList>
    </citation>
    <scope>IDENTIFICATION</scope>
</reference>
<evidence type="ECO:0000256" key="1">
    <source>
        <dbReference type="SAM" id="MobiDB-lite"/>
    </source>
</evidence>
<feature type="compositionally biased region" description="Basic and acidic residues" evidence="1">
    <location>
        <begin position="40"/>
        <end position="60"/>
    </location>
</feature>
<sequence length="141" mass="16120">MPGLTGHYMIIKMSKRRREVVWKALKMCKMRTKLSSQLKSSKEEAKRSRKENEENERICDLSDGDDNPPCEHLIQSYMDYNSVVVSKTDSYPHFMPMCGLGSNMGQNNDDHCWLSSDDADKSETVPASAYYIKPNGMELCV</sequence>
<evidence type="ECO:0000313" key="3">
    <source>
        <dbReference type="Proteomes" id="UP000007879"/>
    </source>
</evidence>
<protein>
    <submittedName>
        <fullName evidence="2">Uncharacterized protein</fullName>
    </submittedName>
</protein>
<name>A0AAN0JN72_AMPQE</name>
<dbReference type="EnsemblMetazoa" id="XM_020002911.1">
    <property type="protein sequence ID" value="XP_019858470.1"/>
    <property type="gene ID" value="LOC109586704"/>
</dbReference>
<accession>A0AAN0JN72</accession>
<reference evidence="3" key="1">
    <citation type="journal article" date="2010" name="Nature">
        <title>The Amphimedon queenslandica genome and the evolution of animal complexity.</title>
        <authorList>
            <person name="Srivastava M."/>
            <person name="Simakov O."/>
            <person name="Chapman J."/>
            <person name="Fahey B."/>
            <person name="Gauthier M.E."/>
            <person name="Mitros T."/>
            <person name="Richards G.S."/>
            <person name="Conaco C."/>
            <person name="Dacre M."/>
            <person name="Hellsten U."/>
            <person name="Larroux C."/>
            <person name="Putnam N.H."/>
            <person name="Stanke M."/>
            <person name="Adamska M."/>
            <person name="Darling A."/>
            <person name="Degnan S.M."/>
            <person name="Oakley T.H."/>
            <person name="Plachetzki D.C."/>
            <person name="Zhai Y."/>
            <person name="Adamski M."/>
            <person name="Calcino A."/>
            <person name="Cummins S.F."/>
            <person name="Goodstein D.M."/>
            <person name="Harris C."/>
            <person name="Jackson D.J."/>
            <person name="Leys S.P."/>
            <person name="Shu S."/>
            <person name="Woodcroft B.J."/>
            <person name="Vervoort M."/>
            <person name="Kosik K.S."/>
            <person name="Manning G."/>
            <person name="Degnan B.M."/>
            <person name="Rokhsar D.S."/>
        </authorList>
    </citation>
    <scope>NUCLEOTIDE SEQUENCE [LARGE SCALE GENOMIC DNA]</scope>
</reference>
<dbReference type="GeneID" id="109586704"/>
<evidence type="ECO:0000313" key="2">
    <source>
        <dbReference type="EnsemblMetazoa" id="XP_019858470.1"/>
    </source>
</evidence>
<dbReference type="RefSeq" id="XP_019858470.1">
    <property type="nucleotide sequence ID" value="XM_020002911.1"/>
</dbReference>
<keyword evidence="3" id="KW-1185">Reference proteome</keyword>
<dbReference type="AlphaFoldDB" id="A0AAN0JN72"/>
<dbReference type="KEGG" id="aqu:109586704"/>